<dbReference type="Proteomes" id="UP000295244">
    <property type="component" value="Unassembled WGS sequence"/>
</dbReference>
<sequence length="90" mass="9957">MSPSSARPRQRTGPLRARLLSVCVSRAREGGLKITLRYAYEGRPPSLRQRAGMVKALLAEALGRLEKGKPMDAGFSEDAVRRVRTDTMET</sequence>
<reference evidence="1 2" key="1">
    <citation type="submission" date="2019-03" db="EMBL/GenBank/DDBJ databases">
        <title>Whole genome sequence of a novel Rubrobacter taiwanensis strain, isolated from Yellowstone National Park.</title>
        <authorList>
            <person name="Freed S."/>
            <person name="Ramaley R.F."/>
            <person name="Kyndt J.A."/>
        </authorList>
    </citation>
    <scope>NUCLEOTIDE SEQUENCE [LARGE SCALE GENOMIC DNA]</scope>
    <source>
        <strain evidence="1 2">Yellowstone</strain>
    </source>
</reference>
<gene>
    <name evidence="1" type="ORF">E0L93_04720</name>
</gene>
<organism evidence="1 2">
    <name type="scientific">Rubrobacter taiwanensis</name>
    <dbReference type="NCBI Taxonomy" id="185139"/>
    <lineage>
        <taxon>Bacteria</taxon>
        <taxon>Bacillati</taxon>
        <taxon>Actinomycetota</taxon>
        <taxon>Rubrobacteria</taxon>
        <taxon>Rubrobacterales</taxon>
        <taxon>Rubrobacteraceae</taxon>
        <taxon>Rubrobacter</taxon>
    </lineage>
</organism>
<accession>A0A4R1BQB9</accession>
<dbReference type="AlphaFoldDB" id="A0A4R1BQB9"/>
<dbReference type="OrthoDB" id="9862456at2"/>
<name>A0A4R1BQB9_9ACTN</name>
<comment type="caution">
    <text evidence="1">The sequence shown here is derived from an EMBL/GenBank/DDBJ whole genome shotgun (WGS) entry which is preliminary data.</text>
</comment>
<protein>
    <submittedName>
        <fullName evidence="1">Uncharacterized protein</fullName>
    </submittedName>
</protein>
<evidence type="ECO:0000313" key="2">
    <source>
        <dbReference type="Proteomes" id="UP000295244"/>
    </source>
</evidence>
<evidence type="ECO:0000313" key="1">
    <source>
        <dbReference type="EMBL" id="TCJ19456.1"/>
    </source>
</evidence>
<proteinExistence type="predicted"/>
<dbReference type="EMBL" id="SKBU01000008">
    <property type="protein sequence ID" value="TCJ19456.1"/>
    <property type="molecule type" value="Genomic_DNA"/>
</dbReference>
<keyword evidence="2" id="KW-1185">Reference proteome</keyword>